<dbReference type="Pfam" id="PF20232">
    <property type="entry name" value="T6SS_FHA_C"/>
    <property type="match status" value="1"/>
</dbReference>
<keyword evidence="3" id="KW-1185">Reference proteome</keyword>
<accession>A0ABM7DPC4</accession>
<reference evidence="3" key="1">
    <citation type="submission" date="2017-03" db="EMBL/GenBank/DDBJ databases">
        <title>Full genome sequence of a non-lethal Shewanella isolate that potentiates virulence of Vibio parahaemolyticus causing acute hepatopancreatic necrosis disease (AHPND) in shrimp.</title>
        <authorList>
            <person name="Prachumwat A."/>
            <person name="Sritunyalucksana K."/>
        </authorList>
    </citation>
    <scope>NUCLEOTIDE SEQUENCE [LARGE SCALE GENOMIC DNA]</scope>
    <source>
        <strain evidence="3">TH2012</strain>
    </source>
</reference>
<protein>
    <recommendedName>
        <fullName evidence="1">Type VI secretion system FHA domain-containing protein</fullName>
    </recommendedName>
</protein>
<name>A0ABM7DPC4_9GAMM</name>
<dbReference type="InterPro" id="IPR046883">
    <property type="entry name" value="T6SS_FHA_C"/>
</dbReference>
<dbReference type="Proteomes" id="UP000278437">
    <property type="component" value="Chromosome"/>
</dbReference>
<sequence length="448" mass="49126">MEQLIALNVVNCQALESGLQPHIQMDAEGGSIGAGAGNSWVLRDRAGDIPAVFCRIQLIDGAYCVEDLCGALCINGASQTLGIGKKARLNDNDSLSIGPYLVRTSIFDVNEAQPAAKRELSAWLGVPDDALLCEPREEAVDDGVAKDTDESLYDPLLAIERQLSVLQGKSVLADMALRPAKEQQSLVPEDNLAAGKMHVGQADTNFDPCSAISLSGTQRQGKEIIMDQSEQAQVPNEFEQMFADWEQQGGQHLAAVPMMAGLGVSLAQTGNVEQQQALSMEMGAALQAAIKGLLSLHLDAGNGRYDLINKNLQPIEDNPLRLGLGYEETVRTLFDDDCRSEVHLSPAAAISESLQTLANHNQAVNFAIGEALENILASFSPEVLQRRFSQYRKASDIGRQQPESWSWTMYQHYYRELTSSRQQGFSKLFWEVFEQAYDKKIRELQRAV</sequence>
<dbReference type="NCBIfam" id="TIGR03354">
    <property type="entry name" value="VI_FHA"/>
    <property type="match status" value="1"/>
</dbReference>
<evidence type="ECO:0000313" key="3">
    <source>
        <dbReference type="Proteomes" id="UP000278437"/>
    </source>
</evidence>
<feature type="domain" description="Type VI secretion system FHA" evidence="1">
    <location>
        <begin position="261"/>
        <end position="439"/>
    </location>
</feature>
<gene>
    <name evidence="2" type="ORF">STH12_02442</name>
</gene>
<dbReference type="RefSeq" id="WP_164551204.1">
    <property type="nucleotide sequence ID" value="NZ_CP020373.1"/>
</dbReference>
<dbReference type="EMBL" id="CP020373">
    <property type="protein sequence ID" value="AZQ11520.1"/>
    <property type="molecule type" value="Genomic_DNA"/>
</dbReference>
<proteinExistence type="predicted"/>
<evidence type="ECO:0000313" key="2">
    <source>
        <dbReference type="EMBL" id="AZQ11520.1"/>
    </source>
</evidence>
<dbReference type="InterPro" id="IPR017735">
    <property type="entry name" value="T6SS_FHA"/>
</dbReference>
<dbReference type="CDD" id="cd00060">
    <property type="entry name" value="FHA"/>
    <property type="match status" value="1"/>
</dbReference>
<evidence type="ECO:0000259" key="1">
    <source>
        <dbReference type="Pfam" id="PF20232"/>
    </source>
</evidence>
<organism evidence="2 3">
    <name type="scientific">Shewanella khirikhana</name>
    <dbReference type="NCBI Taxonomy" id="1965282"/>
    <lineage>
        <taxon>Bacteria</taxon>
        <taxon>Pseudomonadati</taxon>
        <taxon>Pseudomonadota</taxon>
        <taxon>Gammaproteobacteria</taxon>
        <taxon>Alteromonadales</taxon>
        <taxon>Shewanellaceae</taxon>
        <taxon>Shewanella</taxon>
    </lineage>
</organism>